<dbReference type="AlphaFoldDB" id="A0A3Q9RR28"/>
<dbReference type="Pfam" id="PF04186">
    <property type="entry name" value="FxsA"/>
    <property type="match status" value="1"/>
</dbReference>
<protein>
    <submittedName>
        <fullName evidence="1">Exlusion protein FxsA</fullName>
    </submittedName>
</protein>
<organism evidence="1 2">
    <name type="scientific">Peribacillus asahii</name>
    <dbReference type="NCBI Taxonomy" id="228899"/>
    <lineage>
        <taxon>Bacteria</taxon>
        <taxon>Bacillati</taxon>
        <taxon>Bacillota</taxon>
        <taxon>Bacilli</taxon>
        <taxon>Bacillales</taxon>
        <taxon>Bacillaceae</taxon>
        <taxon>Peribacillus</taxon>
    </lineage>
</organism>
<dbReference type="GO" id="GO:0016020">
    <property type="term" value="C:membrane"/>
    <property type="evidence" value="ECO:0007669"/>
    <property type="project" value="InterPro"/>
</dbReference>
<sequence length="130" mass="14587">MKYMLFLLIALPVVEIAILLLSGHLIGIWPTLLLIIITGVFGVFLAKRQGVETLRKAQEQMRYGSMPGHEIIDGICILIGGVFLLLPGFVSDIIGIILLLPMTRNLFKPLVIGFIMNRMNRGRVNIIRYK</sequence>
<reference evidence="1 2" key="1">
    <citation type="submission" date="2018-01" db="EMBL/GenBank/DDBJ databases">
        <title>Bacillus asahii Genome sequencing and assembly.</title>
        <authorList>
            <person name="Jiang H."/>
            <person name="Feng Y."/>
            <person name="Zhao F."/>
            <person name="Lin X."/>
        </authorList>
    </citation>
    <scope>NUCLEOTIDE SEQUENCE [LARGE SCALE GENOMIC DNA]</scope>
    <source>
        <strain evidence="1 2">OM18</strain>
    </source>
</reference>
<evidence type="ECO:0000313" key="2">
    <source>
        <dbReference type="Proteomes" id="UP000283095"/>
    </source>
</evidence>
<evidence type="ECO:0000313" key="1">
    <source>
        <dbReference type="EMBL" id="AZV44697.1"/>
    </source>
</evidence>
<dbReference type="KEGG" id="pasa:BAOM_4090"/>
<dbReference type="RefSeq" id="WP_127761623.1">
    <property type="nucleotide sequence ID" value="NZ_CP026095.1"/>
</dbReference>
<proteinExistence type="predicted"/>
<dbReference type="OrthoDB" id="9792788at2"/>
<dbReference type="Proteomes" id="UP000283095">
    <property type="component" value="Chromosome"/>
</dbReference>
<gene>
    <name evidence="1" type="primary">fxsA</name>
    <name evidence="1" type="ORF">BAOM_4090</name>
</gene>
<accession>A0A3Q9RR28</accession>
<name>A0A3Q9RR28_9BACI</name>
<dbReference type="PANTHER" id="PTHR35335:SF1">
    <property type="entry name" value="UPF0716 PROTEIN FXSA"/>
    <property type="match status" value="1"/>
</dbReference>
<dbReference type="PANTHER" id="PTHR35335">
    <property type="entry name" value="UPF0716 PROTEIN FXSA"/>
    <property type="match status" value="1"/>
</dbReference>
<dbReference type="EMBL" id="CP026095">
    <property type="protein sequence ID" value="AZV44697.1"/>
    <property type="molecule type" value="Genomic_DNA"/>
</dbReference>
<dbReference type="InterPro" id="IPR007313">
    <property type="entry name" value="FxsA"/>
</dbReference>
<dbReference type="NCBIfam" id="NF008528">
    <property type="entry name" value="PRK11463.1-2"/>
    <property type="match status" value="1"/>
</dbReference>